<dbReference type="GO" id="GO:0006122">
    <property type="term" value="P:mitochondrial electron transport, ubiquinol to cytochrome c"/>
    <property type="evidence" value="ECO:0007669"/>
    <property type="project" value="UniProtKB-UniRule"/>
</dbReference>
<comment type="subcellular location">
    <subcellularLocation>
        <location evidence="1 13">Mitochondrion inner membrane</location>
        <topology evidence="1 13">Single-pass membrane protein</topology>
    </subcellularLocation>
</comment>
<keyword evidence="15" id="KW-1185">Reference proteome</keyword>
<keyword evidence="7 13" id="KW-0999">Mitochondrion inner membrane</keyword>
<dbReference type="EMBL" id="UYRW01001133">
    <property type="protein sequence ID" value="VDK74442.1"/>
    <property type="molecule type" value="Genomic_DNA"/>
</dbReference>
<organism evidence="16">
    <name type="scientific">Onchocerca ochengi</name>
    <name type="common">Filarial nematode worm</name>
    <dbReference type="NCBI Taxonomy" id="42157"/>
    <lineage>
        <taxon>Eukaryota</taxon>
        <taxon>Metazoa</taxon>
        <taxon>Ecdysozoa</taxon>
        <taxon>Nematoda</taxon>
        <taxon>Chromadorea</taxon>
        <taxon>Rhabditida</taxon>
        <taxon>Spirurina</taxon>
        <taxon>Spiruromorpha</taxon>
        <taxon>Filarioidea</taxon>
        <taxon>Onchocercidae</taxon>
        <taxon>Onchocerca</taxon>
    </lineage>
</organism>
<dbReference type="InterPro" id="IPR036642">
    <property type="entry name" value="Cyt_bc1_su8_sf"/>
</dbReference>
<dbReference type="GO" id="GO:0005743">
    <property type="term" value="C:mitochondrial inner membrane"/>
    <property type="evidence" value="ECO:0007669"/>
    <property type="project" value="UniProtKB-SubCell"/>
</dbReference>
<comment type="function">
    <text evidence="13">Component of the ubiquinol-cytochrome c oxidoreductase, a multisubunit transmembrane complex that is part of the mitochondrial electron transport chain which drives oxidative phosphorylation. The complex plays an important role in the uptake of multiple carbon sources present in different host niches.</text>
</comment>
<evidence type="ECO:0000313" key="15">
    <source>
        <dbReference type="Proteomes" id="UP000271087"/>
    </source>
</evidence>
<evidence type="ECO:0000313" key="14">
    <source>
        <dbReference type="EMBL" id="VDK74442.1"/>
    </source>
</evidence>
<dbReference type="Gene3D" id="1.20.5.210">
    <property type="entry name" value="Cytochrome b-c1 complex subunit 8"/>
    <property type="match status" value="1"/>
</dbReference>
<evidence type="ECO:0000256" key="13">
    <source>
        <dbReference type="RuleBase" id="RU368118"/>
    </source>
</evidence>
<evidence type="ECO:0000256" key="11">
    <source>
        <dbReference type="ARBA" id="ARBA00023136"/>
    </source>
</evidence>
<evidence type="ECO:0000256" key="9">
    <source>
        <dbReference type="ARBA" id="ARBA00022989"/>
    </source>
</evidence>
<evidence type="ECO:0000256" key="10">
    <source>
        <dbReference type="ARBA" id="ARBA00023128"/>
    </source>
</evidence>
<reference evidence="14 15" key="2">
    <citation type="submission" date="2018-08" db="EMBL/GenBank/DDBJ databases">
        <authorList>
            <person name="Laetsch R D."/>
            <person name="Stevens L."/>
            <person name="Kumar S."/>
            <person name="Blaxter L. M."/>
        </authorList>
    </citation>
    <scope>NUCLEOTIDE SEQUENCE [LARGE SCALE GENOMIC DNA]</scope>
</reference>
<keyword evidence="10 13" id="KW-0496">Mitochondrion</keyword>
<evidence type="ECO:0000256" key="5">
    <source>
        <dbReference type="ARBA" id="ARBA00022660"/>
    </source>
</evidence>
<keyword evidence="5 13" id="KW-0679">Respiratory chain</keyword>
<dbReference type="SUPFAM" id="SSF81508">
    <property type="entry name" value="Ubiquinone-binding protein QP-C of cytochrome bc1 complex (Ubiquinol-cytochrome c reductase)"/>
    <property type="match status" value="1"/>
</dbReference>
<dbReference type="Pfam" id="PF02939">
    <property type="entry name" value="UcrQ"/>
    <property type="match status" value="1"/>
</dbReference>
<comment type="subunit">
    <text evidence="12 13">Component of the ubiquinol-cytochrome c oxidoreductase (cytochrome b-c1 complex, complex III, CIII), a multisubunit enzyme composed of 11 subunits. The complex is composed of 3 respiratory subunits cytochrome b, cytochrome c1 and Rieske protein UQCRFS1, 2 core protein subunits UQCRC1/QCR1 and UQCRC2/QCR2, and 6 low-molecular weight protein subunits UQCRH/QCR6, UQCRB/QCR7, UQCRQ/QCR8, UQCR10/QCR9, UQCR11/QCR10 and subunit 9, the cleavage product of Rieske protein UQCRFS1. The complex exists as an obligatory dimer and forms supercomplexes (SCs) in the inner mitochondrial membrane with NADH-ubiquinone oxidoreductase (complex I, CI) and cytochrome c oxidase (complex IV, CIV), resulting in different assemblies (supercomplex SCI(1)III(2)IV(1) and megacomplex MCI(2)III(2)IV(2)). Interacts with UQCC6.</text>
</comment>
<dbReference type="InterPro" id="IPR004205">
    <property type="entry name" value="Cyt_bc1_su8"/>
</dbReference>
<keyword evidence="9" id="KW-1133">Transmembrane helix</keyword>
<dbReference type="AlphaFoldDB" id="A0A182E9P9"/>
<dbReference type="PANTHER" id="PTHR12119">
    <property type="entry name" value="UBIQUINOL-CYTOCHROME C REDUCTASE COMPLEX UBIQUINONE-BINDING PROTEIN QP-C"/>
    <property type="match status" value="1"/>
</dbReference>
<evidence type="ECO:0000256" key="4">
    <source>
        <dbReference type="ARBA" id="ARBA00022448"/>
    </source>
</evidence>
<dbReference type="Proteomes" id="UP000271087">
    <property type="component" value="Unassembled WGS sequence"/>
</dbReference>
<evidence type="ECO:0000256" key="6">
    <source>
        <dbReference type="ARBA" id="ARBA00022692"/>
    </source>
</evidence>
<evidence type="ECO:0000256" key="2">
    <source>
        <dbReference type="ARBA" id="ARBA00007668"/>
    </source>
</evidence>
<sequence>MKKNVNSTPLLRRSFRLIQGVGQVKRNRIEEMKLSPVRLSLEFGKLGKIYGQYKFTLAPNEQRVFKGFWKDATLKVLKNTWFDRWYLWLPQGVLFYFMTKLCVEMNYEAYRKKPEEFTNEGILKNE</sequence>
<reference evidence="16" key="1">
    <citation type="submission" date="2016-06" db="UniProtKB">
        <authorList>
            <consortium name="WormBaseParasite"/>
        </authorList>
    </citation>
    <scope>IDENTIFICATION</scope>
</reference>
<proteinExistence type="inferred from homology"/>
<keyword evidence="6" id="KW-0812">Transmembrane</keyword>
<evidence type="ECO:0000256" key="3">
    <source>
        <dbReference type="ARBA" id="ARBA00016324"/>
    </source>
</evidence>
<gene>
    <name evidence="14" type="ORF">NOO_LOCUS4762</name>
</gene>
<evidence type="ECO:0000256" key="7">
    <source>
        <dbReference type="ARBA" id="ARBA00022792"/>
    </source>
</evidence>
<comment type="similarity">
    <text evidence="2 13">Belongs to the UQCRQ/QCR8 family.</text>
</comment>
<evidence type="ECO:0000256" key="8">
    <source>
        <dbReference type="ARBA" id="ARBA00022982"/>
    </source>
</evidence>
<keyword evidence="11" id="KW-0472">Membrane</keyword>
<evidence type="ECO:0000256" key="1">
    <source>
        <dbReference type="ARBA" id="ARBA00004434"/>
    </source>
</evidence>
<dbReference type="OrthoDB" id="6683853at2759"/>
<keyword evidence="4 13" id="KW-0813">Transport</keyword>
<keyword evidence="8 13" id="KW-0249">Electron transport</keyword>
<dbReference type="WBParaSite" id="nOo.2.0.1.t04762-RA">
    <property type="protein sequence ID" value="nOo.2.0.1.t04762-RA"/>
    <property type="gene ID" value="nOo.2.0.1.g04762"/>
</dbReference>
<name>A0A182E9P9_ONCOC</name>
<dbReference type="PANTHER" id="PTHR12119:SF2">
    <property type="entry name" value="CYTOCHROME B-C1 COMPLEX SUBUNIT 8"/>
    <property type="match status" value="1"/>
</dbReference>
<evidence type="ECO:0000256" key="12">
    <source>
        <dbReference type="ARBA" id="ARBA00047105"/>
    </source>
</evidence>
<accession>A0A182E9P9</accession>
<evidence type="ECO:0000313" key="16">
    <source>
        <dbReference type="WBParaSite" id="nOo.2.0.1.t04762-RA"/>
    </source>
</evidence>
<protein>
    <recommendedName>
        <fullName evidence="3 13">Cytochrome b-c1 complex subunit 8</fullName>
    </recommendedName>
    <alternativeName>
        <fullName evidence="13">Complex III subunit 8</fullName>
    </alternativeName>
</protein>
<dbReference type="STRING" id="42157.A0A182E9P9"/>
<dbReference type="GO" id="GO:0045275">
    <property type="term" value="C:respiratory chain complex III"/>
    <property type="evidence" value="ECO:0007669"/>
    <property type="project" value="UniProtKB-UniRule"/>
</dbReference>